<reference evidence="1" key="1">
    <citation type="submission" date="2021-06" db="EMBL/GenBank/DDBJ databases">
        <title>Parelaphostrongylus tenuis whole genome reference sequence.</title>
        <authorList>
            <person name="Garwood T.J."/>
            <person name="Larsen P.A."/>
            <person name="Fountain-Jones N.M."/>
            <person name="Garbe J.R."/>
            <person name="Macchietto M.G."/>
            <person name="Kania S.A."/>
            <person name="Gerhold R.W."/>
            <person name="Richards J.E."/>
            <person name="Wolf T.M."/>
        </authorList>
    </citation>
    <scope>NUCLEOTIDE SEQUENCE</scope>
    <source>
        <strain evidence="1">MNPRO001-30</strain>
        <tissue evidence="1">Meninges</tissue>
    </source>
</reference>
<organism evidence="1 2">
    <name type="scientific">Parelaphostrongylus tenuis</name>
    <name type="common">Meningeal worm</name>
    <dbReference type="NCBI Taxonomy" id="148309"/>
    <lineage>
        <taxon>Eukaryota</taxon>
        <taxon>Metazoa</taxon>
        <taxon>Ecdysozoa</taxon>
        <taxon>Nematoda</taxon>
        <taxon>Chromadorea</taxon>
        <taxon>Rhabditida</taxon>
        <taxon>Rhabditina</taxon>
        <taxon>Rhabditomorpha</taxon>
        <taxon>Strongyloidea</taxon>
        <taxon>Metastrongylidae</taxon>
        <taxon>Parelaphostrongylus</taxon>
    </lineage>
</organism>
<keyword evidence="2" id="KW-1185">Reference proteome</keyword>
<gene>
    <name evidence="1" type="ORF">KIN20_009055</name>
</gene>
<dbReference type="AlphaFoldDB" id="A0AAD5MNK7"/>
<dbReference type="EMBL" id="JAHQIW010001504">
    <property type="protein sequence ID" value="KAJ1352656.1"/>
    <property type="molecule type" value="Genomic_DNA"/>
</dbReference>
<name>A0AAD5MNK7_PARTN</name>
<sequence length="90" mass="10404">MHDLWKAMSDGEKEMIFRIARDTLHHRDGSWSNASRIDENLVSEATKGRSSQTVSESYVNSELLRMIDGREELLKVSVMPPAQYMQKVFM</sequence>
<accession>A0AAD5MNK7</accession>
<evidence type="ECO:0000313" key="1">
    <source>
        <dbReference type="EMBL" id="KAJ1352656.1"/>
    </source>
</evidence>
<dbReference type="Proteomes" id="UP001196413">
    <property type="component" value="Unassembled WGS sequence"/>
</dbReference>
<evidence type="ECO:0000313" key="2">
    <source>
        <dbReference type="Proteomes" id="UP001196413"/>
    </source>
</evidence>
<protein>
    <submittedName>
        <fullName evidence="1">Uncharacterized protein</fullName>
    </submittedName>
</protein>
<comment type="caution">
    <text evidence="1">The sequence shown here is derived from an EMBL/GenBank/DDBJ whole genome shotgun (WGS) entry which is preliminary data.</text>
</comment>
<proteinExistence type="predicted"/>